<dbReference type="SUPFAM" id="SSF50249">
    <property type="entry name" value="Nucleic acid-binding proteins"/>
    <property type="match status" value="1"/>
</dbReference>
<reference evidence="3 4" key="1">
    <citation type="submission" date="2014-08" db="EMBL/GenBank/DDBJ databases">
        <authorList>
            <person name="den Bakker H.C."/>
        </authorList>
    </citation>
    <scope>NUCLEOTIDE SEQUENCE [LARGE SCALE GENOMIC DNA]</scope>
    <source>
        <strain evidence="3 4">DSM 18334</strain>
    </source>
</reference>
<dbReference type="InterPro" id="IPR012340">
    <property type="entry name" value="NA-bd_OB-fold"/>
</dbReference>
<evidence type="ECO:0000256" key="1">
    <source>
        <dbReference type="SAM" id="MobiDB-lite"/>
    </source>
</evidence>
<sequence length="178" mass="18441">MAIEVGTKLEGKVTGITHFGAFVDLSGGVTGLVHISEIADNYVKDVNDHLKISDVVTVKVINVDKDGKIGLSIKQAVDKPASEVRPPRAPRPDRPSGGDRFGGGGREGGGGGGGGGGREGGGGGGFNRERGGRAFKPAAGKPSFEDKMSRFLKDSEERISSIKKNTEGKRGGRGAKRD</sequence>
<dbReference type="STRING" id="268407.PWYN_11745"/>
<protein>
    <submittedName>
        <fullName evidence="3">RNA-binding protein S1</fullName>
    </submittedName>
</protein>
<dbReference type="NCBIfam" id="NF006363">
    <property type="entry name" value="PRK08582.1"/>
    <property type="match status" value="1"/>
</dbReference>
<dbReference type="PANTHER" id="PTHR10724">
    <property type="entry name" value="30S RIBOSOMAL PROTEIN S1"/>
    <property type="match status" value="1"/>
</dbReference>
<dbReference type="OrthoDB" id="9810507at2"/>
<feature type="compositionally biased region" description="Basic and acidic residues" evidence="1">
    <location>
        <begin position="143"/>
        <end position="178"/>
    </location>
</feature>
<dbReference type="Gene3D" id="2.40.50.140">
    <property type="entry name" value="Nucleic acid-binding proteins"/>
    <property type="match status" value="1"/>
</dbReference>
<feature type="domain" description="S1 motif" evidence="2">
    <location>
        <begin position="6"/>
        <end position="74"/>
    </location>
</feature>
<evidence type="ECO:0000313" key="4">
    <source>
        <dbReference type="Proteomes" id="UP000029734"/>
    </source>
</evidence>
<dbReference type="GO" id="GO:0006412">
    <property type="term" value="P:translation"/>
    <property type="evidence" value="ECO:0007669"/>
    <property type="project" value="TreeGrafter"/>
</dbReference>
<accession>A0A098MBL0</accession>
<dbReference type="EMBL" id="JQCR01000002">
    <property type="protein sequence ID" value="KGE19934.1"/>
    <property type="molecule type" value="Genomic_DNA"/>
</dbReference>
<keyword evidence="4" id="KW-1185">Reference proteome</keyword>
<comment type="caution">
    <text evidence="3">The sequence shown here is derived from an EMBL/GenBank/DDBJ whole genome shotgun (WGS) entry which is preliminary data.</text>
</comment>
<dbReference type="Pfam" id="PF00575">
    <property type="entry name" value="S1"/>
    <property type="match status" value="1"/>
</dbReference>
<feature type="compositionally biased region" description="Gly residues" evidence="1">
    <location>
        <begin position="99"/>
        <end position="126"/>
    </location>
</feature>
<feature type="compositionally biased region" description="Basic and acidic residues" evidence="1">
    <location>
        <begin position="76"/>
        <end position="97"/>
    </location>
</feature>
<name>A0A098MBL0_9BACL</name>
<dbReference type="GO" id="GO:0003735">
    <property type="term" value="F:structural constituent of ribosome"/>
    <property type="evidence" value="ECO:0007669"/>
    <property type="project" value="TreeGrafter"/>
</dbReference>
<dbReference type="FunFam" id="2.40.50.140:FF:000059">
    <property type="entry name" value="S1 RNA binding protein"/>
    <property type="match status" value="1"/>
</dbReference>
<gene>
    <name evidence="3" type="ORF">PWYN_11745</name>
</gene>
<evidence type="ECO:0000259" key="2">
    <source>
        <dbReference type="PROSITE" id="PS50126"/>
    </source>
</evidence>
<dbReference type="eggNOG" id="COG1098">
    <property type="taxonomic scope" value="Bacteria"/>
</dbReference>
<dbReference type="PROSITE" id="PS50126">
    <property type="entry name" value="S1"/>
    <property type="match status" value="1"/>
</dbReference>
<dbReference type="RefSeq" id="WP_036651573.1">
    <property type="nucleotide sequence ID" value="NZ_JQCR01000002.1"/>
</dbReference>
<dbReference type="AlphaFoldDB" id="A0A098MBL0"/>
<feature type="region of interest" description="Disordered" evidence="1">
    <location>
        <begin position="76"/>
        <end position="178"/>
    </location>
</feature>
<proteinExistence type="predicted"/>
<dbReference type="InterPro" id="IPR050437">
    <property type="entry name" value="Ribos_protein_bS1-like"/>
</dbReference>
<reference evidence="3 4" key="2">
    <citation type="submission" date="2014-10" db="EMBL/GenBank/DDBJ databases">
        <title>Comparative genomics of the Paenibacillus odorifer group.</title>
        <authorList>
            <person name="Tsai Y.-C."/>
            <person name="Martin N."/>
            <person name="Korlach J."/>
            <person name="Wiedmann M."/>
        </authorList>
    </citation>
    <scope>NUCLEOTIDE SEQUENCE [LARGE SCALE GENOMIC DNA]</scope>
    <source>
        <strain evidence="3 4">DSM 18334</strain>
    </source>
</reference>
<dbReference type="SMART" id="SM00316">
    <property type="entry name" value="S1"/>
    <property type="match status" value="1"/>
</dbReference>
<dbReference type="GO" id="GO:0003729">
    <property type="term" value="F:mRNA binding"/>
    <property type="evidence" value="ECO:0007669"/>
    <property type="project" value="TreeGrafter"/>
</dbReference>
<evidence type="ECO:0000313" key="3">
    <source>
        <dbReference type="EMBL" id="KGE19934.1"/>
    </source>
</evidence>
<dbReference type="Proteomes" id="UP000029734">
    <property type="component" value="Unassembled WGS sequence"/>
</dbReference>
<organism evidence="3 4">
    <name type="scientific">Paenibacillus wynnii</name>
    <dbReference type="NCBI Taxonomy" id="268407"/>
    <lineage>
        <taxon>Bacteria</taxon>
        <taxon>Bacillati</taxon>
        <taxon>Bacillota</taxon>
        <taxon>Bacilli</taxon>
        <taxon>Bacillales</taxon>
        <taxon>Paenibacillaceae</taxon>
        <taxon>Paenibacillus</taxon>
    </lineage>
</organism>
<dbReference type="InterPro" id="IPR003029">
    <property type="entry name" value="S1_domain"/>
</dbReference>